<sequence>MVNSVCNSYYPFNFPLLFRACHLYVVSATATIPYDSTIPPFVHTHKIQKTNGKDDHSPGDVFVGQG</sequence>
<dbReference type="Proteomes" id="UP000694892">
    <property type="component" value="Chromosome 2L"/>
</dbReference>
<dbReference type="AlphaFoldDB" id="A0A974HZG9"/>
<accession>A0A974HZG9</accession>
<dbReference type="EMBL" id="CM004468">
    <property type="protein sequence ID" value="OCT95868.1"/>
    <property type="molecule type" value="Genomic_DNA"/>
</dbReference>
<protein>
    <submittedName>
        <fullName evidence="1">Uncharacterized protein</fullName>
    </submittedName>
</protein>
<name>A0A974HZG9_XENLA</name>
<proteinExistence type="predicted"/>
<evidence type="ECO:0000313" key="2">
    <source>
        <dbReference type="Proteomes" id="UP000694892"/>
    </source>
</evidence>
<organism evidence="1 2">
    <name type="scientific">Xenopus laevis</name>
    <name type="common">African clawed frog</name>
    <dbReference type="NCBI Taxonomy" id="8355"/>
    <lineage>
        <taxon>Eukaryota</taxon>
        <taxon>Metazoa</taxon>
        <taxon>Chordata</taxon>
        <taxon>Craniata</taxon>
        <taxon>Vertebrata</taxon>
        <taxon>Euteleostomi</taxon>
        <taxon>Amphibia</taxon>
        <taxon>Batrachia</taxon>
        <taxon>Anura</taxon>
        <taxon>Pipoidea</taxon>
        <taxon>Pipidae</taxon>
        <taxon>Xenopodinae</taxon>
        <taxon>Xenopus</taxon>
        <taxon>Xenopus</taxon>
    </lineage>
</organism>
<evidence type="ECO:0000313" key="1">
    <source>
        <dbReference type="EMBL" id="OCT95868.1"/>
    </source>
</evidence>
<gene>
    <name evidence="1" type="ORF">XELAEV_18013558mg</name>
</gene>
<reference evidence="2" key="1">
    <citation type="journal article" date="2016" name="Nature">
        <title>Genome evolution in the allotetraploid frog Xenopus laevis.</title>
        <authorList>
            <person name="Session A.M."/>
            <person name="Uno Y."/>
            <person name="Kwon T."/>
            <person name="Chapman J.A."/>
            <person name="Toyoda A."/>
            <person name="Takahashi S."/>
            <person name="Fukui A."/>
            <person name="Hikosaka A."/>
            <person name="Suzuki A."/>
            <person name="Kondo M."/>
            <person name="van Heeringen S.J."/>
            <person name="Quigley I."/>
            <person name="Heinz S."/>
            <person name="Ogino H."/>
            <person name="Ochi H."/>
            <person name="Hellsten U."/>
            <person name="Lyons J.B."/>
            <person name="Simakov O."/>
            <person name="Putnam N."/>
            <person name="Stites J."/>
            <person name="Kuroki Y."/>
            <person name="Tanaka T."/>
            <person name="Michiue T."/>
            <person name="Watanabe M."/>
            <person name="Bogdanovic O."/>
            <person name="Lister R."/>
            <person name="Georgiou G."/>
            <person name="Paranjpe S.S."/>
            <person name="van Kruijsbergen I."/>
            <person name="Shu S."/>
            <person name="Carlson J."/>
            <person name="Kinoshita T."/>
            <person name="Ohta Y."/>
            <person name="Mawaribuchi S."/>
            <person name="Jenkins J."/>
            <person name="Grimwood J."/>
            <person name="Schmutz J."/>
            <person name="Mitros T."/>
            <person name="Mozaffari S.V."/>
            <person name="Suzuki Y."/>
            <person name="Haramoto Y."/>
            <person name="Yamamoto T.S."/>
            <person name="Takagi C."/>
            <person name="Heald R."/>
            <person name="Miller K."/>
            <person name="Haudenschild C."/>
            <person name="Kitzman J."/>
            <person name="Nakayama T."/>
            <person name="Izutsu Y."/>
            <person name="Robert J."/>
            <person name="Fortriede J."/>
            <person name="Burns K."/>
            <person name="Lotay V."/>
            <person name="Karimi K."/>
            <person name="Yasuoka Y."/>
            <person name="Dichmann D.S."/>
            <person name="Flajnik M.F."/>
            <person name="Houston D.W."/>
            <person name="Shendure J."/>
            <person name="DuPasquier L."/>
            <person name="Vize P.D."/>
            <person name="Zorn A.M."/>
            <person name="Ito M."/>
            <person name="Marcotte E.M."/>
            <person name="Wallingford J.B."/>
            <person name="Ito Y."/>
            <person name="Asashima M."/>
            <person name="Ueno N."/>
            <person name="Matsuda Y."/>
            <person name="Veenstra G.J."/>
            <person name="Fujiyama A."/>
            <person name="Harland R.M."/>
            <person name="Taira M."/>
            <person name="Rokhsar D.S."/>
        </authorList>
    </citation>
    <scope>NUCLEOTIDE SEQUENCE [LARGE SCALE GENOMIC DNA]</scope>
    <source>
        <strain evidence="2">J</strain>
    </source>
</reference>